<dbReference type="Gene3D" id="3.40.462.10">
    <property type="entry name" value="FAD-linked oxidases, C-terminal domain"/>
    <property type="match status" value="1"/>
</dbReference>
<dbReference type="InterPro" id="IPR036318">
    <property type="entry name" value="FAD-bd_PCMH-like_sf"/>
</dbReference>
<evidence type="ECO:0000313" key="7">
    <source>
        <dbReference type="EMBL" id="KAL1884809.1"/>
    </source>
</evidence>
<comment type="cofactor">
    <cofactor evidence="1">
        <name>FAD</name>
        <dbReference type="ChEBI" id="CHEBI:57692"/>
    </cofactor>
</comment>
<dbReference type="InterPro" id="IPR016167">
    <property type="entry name" value="FAD-bd_PCMH_sub1"/>
</dbReference>
<dbReference type="InterPro" id="IPR016171">
    <property type="entry name" value="Vanillyl_alc_oxidase_C-sub2"/>
</dbReference>
<evidence type="ECO:0000256" key="1">
    <source>
        <dbReference type="ARBA" id="ARBA00001974"/>
    </source>
</evidence>
<evidence type="ECO:0000256" key="4">
    <source>
        <dbReference type="ARBA" id="ARBA00023002"/>
    </source>
</evidence>
<sequence>MASKSNVQGAIQPPPVLSDSHHSGISQRLLEEAKASKSRLYSNRTVPSVTARKGELPVLPPDTTREQFNAAIDELQKILGSQHVVLNDKPLEDGWYIEHPNTHDAFHILDPNDTVSSAIAYPGSTEEVSAVVKWANKYGIPLWPISMGRNLGYGGAAPRVRGSIVLDLGRRMNKVLKIDPDQCSCMVEPGVSYYKLYEEVKKTGYPLWIDPPDLGGGSVLGNAVDRGVGYTPYGDHFGNHCGMEVVLPNGEVIRTGMGALPGPNGTDNPTWQAFQYGYGPYADGIFTQSNFGIVTKMGFWLMPETEHLTFMVTFPKDDDFEEIIEIIRPLMIKRILGNVPQLRHVIQELAVTGKNREAFYQGQGQMPRDVIRQYASKMPCGDCSWVFYGSLYGTQKQIQDTLEIVKKEFAKIQGARFLFPNDVPEDHYLHSRVRVCSGVAEIRELDWLNWKKNAGHLFFAPICPTRREDSRKILDIVSRIHEEYGFDLFPTYCIANREMHLIVNIVYDRGSEEDKRKAVAAIRKMIHECAKAGYGEYRTHILLADQVAHTYGWNNQAMLRFHETIKDSLDPNGILAPGRNGIWPQKYRGKGWELLYGDNRHTSAPKTGSKL</sequence>
<evidence type="ECO:0000259" key="6">
    <source>
        <dbReference type="PROSITE" id="PS51387"/>
    </source>
</evidence>
<dbReference type="InterPro" id="IPR016170">
    <property type="entry name" value="Cytok_DH_C_sf"/>
</dbReference>
<dbReference type="Pfam" id="PF02913">
    <property type="entry name" value="FAD-oxidase_C"/>
    <property type="match status" value="1"/>
</dbReference>
<dbReference type="InterPro" id="IPR016169">
    <property type="entry name" value="FAD-bd_PCMH_sub2"/>
</dbReference>
<evidence type="ECO:0000256" key="3">
    <source>
        <dbReference type="ARBA" id="ARBA00022827"/>
    </source>
</evidence>
<evidence type="ECO:0000256" key="2">
    <source>
        <dbReference type="ARBA" id="ARBA00022630"/>
    </source>
</evidence>
<dbReference type="SUPFAM" id="SSF56176">
    <property type="entry name" value="FAD-binding/transporter-associated domain-like"/>
    <property type="match status" value="1"/>
</dbReference>
<dbReference type="InterPro" id="IPR016164">
    <property type="entry name" value="FAD-linked_Oxase-like_C"/>
</dbReference>
<protein>
    <recommendedName>
        <fullName evidence="6">FAD-binding PCMH-type domain-containing protein</fullName>
    </recommendedName>
</protein>
<dbReference type="PANTHER" id="PTHR11748:SF114">
    <property type="entry name" value="ARYL-ALCOHOL OXIDASE VANILLYL-ALCOHOL OXIDASE (AFU_ORTHOLOGUE AFUA_3G09500)-RELATED"/>
    <property type="match status" value="1"/>
</dbReference>
<evidence type="ECO:0000313" key="8">
    <source>
        <dbReference type="Proteomes" id="UP001583193"/>
    </source>
</evidence>
<dbReference type="PANTHER" id="PTHR11748">
    <property type="entry name" value="D-LACTATE DEHYDROGENASE"/>
    <property type="match status" value="1"/>
</dbReference>
<evidence type="ECO:0000256" key="5">
    <source>
        <dbReference type="SAM" id="MobiDB-lite"/>
    </source>
</evidence>
<dbReference type="Gene3D" id="3.30.465.10">
    <property type="match status" value="1"/>
</dbReference>
<keyword evidence="8" id="KW-1185">Reference proteome</keyword>
<dbReference type="Proteomes" id="UP001583193">
    <property type="component" value="Unassembled WGS sequence"/>
</dbReference>
<keyword evidence="4" id="KW-0560">Oxidoreductase</keyword>
<gene>
    <name evidence="7" type="ORF">Plec18167_002401</name>
</gene>
<dbReference type="SUPFAM" id="SSF55103">
    <property type="entry name" value="FAD-linked oxidases, C-terminal domain"/>
    <property type="match status" value="1"/>
</dbReference>
<dbReference type="InterPro" id="IPR004113">
    <property type="entry name" value="FAD-bd_oxidored_4_C"/>
</dbReference>
<reference evidence="7 8" key="1">
    <citation type="journal article" date="2024" name="IMA Fungus">
        <title>IMA Genome - F19 : A genome assembly and annotation guide to empower mycologists, including annotated draft genome sequences of Ceratocystis pirilliformis, Diaporthe australafricana, Fusarium ophioides, Paecilomyces lecythidis, and Sporothrix stenoceras.</title>
        <authorList>
            <person name="Aylward J."/>
            <person name="Wilson A.M."/>
            <person name="Visagie C.M."/>
            <person name="Spraker J."/>
            <person name="Barnes I."/>
            <person name="Buitendag C."/>
            <person name="Ceriani C."/>
            <person name="Del Mar Angel L."/>
            <person name="du Plessis D."/>
            <person name="Fuchs T."/>
            <person name="Gasser K."/>
            <person name="Kramer D."/>
            <person name="Li W."/>
            <person name="Munsamy K."/>
            <person name="Piso A."/>
            <person name="Price J.L."/>
            <person name="Sonnekus B."/>
            <person name="Thomas C."/>
            <person name="van der Nest A."/>
            <person name="van Dijk A."/>
            <person name="van Heerden A."/>
            <person name="van Vuuren N."/>
            <person name="Yilmaz N."/>
            <person name="Duong T.A."/>
            <person name="van der Merwe N.A."/>
            <person name="Wingfield M.J."/>
            <person name="Wingfield B.D."/>
        </authorList>
    </citation>
    <scope>NUCLEOTIDE SEQUENCE [LARGE SCALE GENOMIC DNA]</scope>
    <source>
        <strain evidence="7 8">CMW 18167</strain>
    </source>
</reference>
<dbReference type="InterPro" id="IPR016166">
    <property type="entry name" value="FAD-bd_PCMH"/>
</dbReference>
<comment type="caution">
    <text evidence="7">The sequence shown here is derived from an EMBL/GenBank/DDBJ whole genome shotgun (WGS) entry which is preliminary data.</text>
</comment>
<feature type="domain" description="FAD-binding PCMH-type" evidence="6">
    <location>
        <begin position="112"/>
        <end position="304"/>
    </location>
</feature>
<keyword evidence="3" id="KW-0274">FAD</keyword>
<dbReference type="Pfam" id="PF01565">
    <property type="entry name" value="FAD_binding_4"/>
    <property type="match status" value="1"/>
</dbReference>
<keyword evidence="2" id="KW-0285">Flavoprotein</keyword>
<dbReference type="Gene3D" id="1.10.45.10">
    <property type="entry name" value="Vanillyl-alcohol Oxidase, Chain A, domain 4"/>
    <property type="match status" value="1"/>
</dbReference>
<dbReference type="PROSITE" id="PS51387">
    <property type="entry name" value="FAD_PCMH"/>
    <property type="match status" value="1"/>
</dbReference>
<accession>A0ABR3YBH7</accession>
<dbReference type="InterPro" id="IPR006094">
    <property type="entry name" value="Oxid_FAD_bind_N"/>
</dbReference>
<name>A0ABR3YBH7_9EURO</name>
<dbReference type="EMBL" id="JAVDPF010000004">
    <property type="protein sequence ID" value="KAL1884809.1"/>
    <property type="molecule type" value="Genomic_DNA"/>
</dbReference>
<proteinExistence type="predicted"/>
<dbReference type="Gene3D" id="3.30.43.10">
    <property type="entry name" value="Uridine Diphospho-n-acetylenolpyruvylglucosamine Reductase, domain 2"/>
    <property type="match status" value="1"/>
</dbReference>
<feature type="region of interest" description="Disordered" evidence="5">
    <location>
        <begin position="1"/>
        <end position="23"/>
    </location>
</feature>
<organism evidence="7 8">
    <name type="scientific">Paecilomyces lecythidis</name>
    <dbReference type="NCBI Taxonomy" id="3004212"/>
    <lineage>
        <taxon>Eukaryota</taxon>
        <taxon>Fungi</taxon>
        <taxon>Dikarya</taxon>
        <taxon>Ascomycota</taxon>
        <taxon>Pezizomycotina</taxon>
        <taxon>Eurotiomycetes</taxon>
        <taxon>Eurotiomycetidae</taxon>
        <taxon>Eurotiales</taxon>
        <taxon>Thermoascaceae</taxon>
        <taxon>Paecilomyces</taxon>
    </lineage>
</organism>